<proteinExistence type="predicted"/>
<dbReference type="Proteomes" id="UP000460558">
    <property type="component" value="Unassembled WGS sequence"/>
</dbReference>
<feature type="region of interest" description="Disordered" evidence="1">
    <location>
        <begin position="109"/>
        <end position="152"/>
    </location>
</feature>
<protein>
    <recommendedName>
        <fullName evidence="2">DUF1023 domain-containing protein</fullName>
    </recommendedName>
</protein>
<feature type="domain" description="DUF1023" evidence="2">
    <location>
        <begin position="363"/>
        <end position="528"/>
    </location>
</feature>
<evidence type="ECO:0000313" key="3">
    <source>
        <dbReference type="EMBL" id="MQS39310.1"/>
    </source>
</evidence>
<organism evidence="3 4">
    <name type="scientific">Streptomyces katsurahamanus</name>
    <dbReference type="NCBI Taxonomy" id="2577098"/>
    <lineage>
        <taxon>Bacteria</taxon>
        <taxon>Bacillati</taxon>
        <taxon>Actinomycetota</taxon>
        <taxon>Actinomycetes</taxon>
        <taxon>Kitasatosporales</taxon>
        <taxon>Streptomycetaceae</taxon>
        <taxon>Streptomyces</taxon>
    </lineage>
</organism>
<evidence type="ECO:0000259" key="2">
    <source>
        <dbReference type="Pfam" id="PF06259"/>
    </source>
</evidence>
<dbReference type="EMBL" id="VDEQ01000319">
    <property type="protein sequence ID" value="MQS39310.1"/>
    <property type="molecule type" value="Genomic_DNA"/>
</dbReference>
<dbReference type="Pfam" id="PF06259">
    <property type="entry name" value="Abhydrolase_8"/>
    <property type="match status" value="1"/>
</dbReference>
<gene>
    <name evidence="3" type="ORF">FFZ77_28135</name>
</gene>
<dbReference type="InterPro" id="IPR010427">
    <property type="entry name" value="DUF1023"/>
</dbReference>
<sequence>MDLKTLKALKPAAYESAADGYRALADMAQAAKDHIEGTVAAGMREPLEGQAADAAQGELRELAGNFQYTRTECGVISTALNGLAFDLAAAQRKLEAALADARAQGFTVNPDGSVAYPPGPDKVDGKTPEGGATGSHGTPQAQGIGRQIAGLNPNPYAARAQDIADRVAGALAQATAADEKWAPQLRALKADDDLTVSARDWADAGSDTAGVRAAADPYLDTIKGPPKEGSPAENAEWWRGLSDEERDAQIAMNPASVGALNGLPADVRDEANRAVLAQKQGQFQVALDALPPPPANKYTWIRSGMVPSQVYTDEYMDWHRKYGDEHEQLTRSLKGMQSIEDRFDATGVEGLPEAYLLGFSAEGNGRAIVANGNPDTADHTAVYVPGTTSNLGGIGGDITRMTNLWQEASDAAAGGSVSTITWLGYDAPQKIGRDAPFSHYADDGAPVFNQFLNGLDASRAVDTPGHTTAIGHSYGTTLIGSAARQGDLNADDLVFAGSPGVQVGYAHQLDVPEGRVWNQEAPKDAVPDAGRYGHGGSQWRLGGGVGIIPSDESFGANQMATDTEGHSDYWKAGTTSLWNQAQVVAGQHGDVELED</sequence>
<comment type="caution">
    <text evidence="3">The sequence shown here is derived from an EMBL/GenBank/DDBJ whole genome shotgun (WGS) entry which is preliminary data.</text>
</comment>
<reference evidence="3 4" key="1">
    <citation type="submission" date="2019-06" db="EMBL/GenBank/DDBJ databases">
        <title>Comparative genomics and metabolomics analyses of clavulanic acid producing Streptomyces species provides insight into specialized metabolism and evolution of beta-lactam biosynthetic gene clusters.</title>
        <authorList>
            <person name="Moore M.A."/>
            <person name="Cruz-Morales P."/>
            <person name="Barona Gomez F."/>
            <person name="Kapil T."/>
        </authorList>
    </citation>
    <scope>NUCLEOTIDE SEQUENCE [LARGE SCALE GENOMIC DNA]</scope>
    <source>
        <strain evidence="3 4">T-272</strain>
    </source>
</reference>
<name>A0ABW9P1C9_9ACTN</name>
<evidence type="ECO:0000313" key="4">
    <source>
        <dbReference type="Proteomes" id="UP000460558"/>
    </source>
</evidence>
<dbReference type="RefSeq" id="WP_323372345.1">
    <property type="nucleotide sequence ID" value="NZ_VDEQ01000319.1"/>
</dbReference>
<accession>A0ABW9P1C9</accession>
<evidence type="ECO:0000256" key="1">
    <source>
        <dbReference type="SAM" id="MobiDB-lite"/>
    </source>
</evidence>
<keyword evidence="4" id="KW-1185">Reference proteome</keyword>